<reference evidence="2" key="1">
    <citation type="journal article" date="2023" name="Front. Plant Sci.">
        <title>Chromosomal-level genome assembly of Melastoma candidum provides insights into trichome evolution.</title>
        <authorList>
            <person name="Zhong Y."/>
            <person name="Wu W."/>
            <person name="Sun C."/>
            <person name="Zou P."/>
            <person name="Liu Y."/>
            <person name="Dai S."/>
            <person name="Zhou R."/>
        </authorList>
    </citation>
    <scope>NUCLEOTIDE SEQUENCE [LARGE SCALE GENOMIC DNA]</scope>
</reference>
<name>A0ACB9S5F9_9MYRT</name>
<dbReference type="Proteomes" id="UP001057402">
    <property type="component" value="Chromosome 2"/>
</dbReference>
<accession>A0ACB9S5F9</accession>
<organism evidence="1 2">
    <name type="scientific">Melastoma candidum</name>
    <dbReference type="NCBI Taxonomy" id="119954"/>
    <lineage>
        <taxon>Eukaryota</taxon>
        <taxon>Viridiplantae</taxon>
        <taxon>Streptophyta</taxon>
        <taxon>Embryophyta</taxon>
        <taxon>Tracheophyta</taxon>
        <taxon>Spermatophyta</taxon>
        <taxon>Magnoliopsida</taxon>
        <taxon>eudicotyledons</taxon>
        <taxon>Gunneridae</taxon>
        <taxon>Pentapetalae</taxon>
        <taxon>rosids</taxon>
        <taxon>malvids</taxon>
        <taxon>Myrtales</taxon>
        <taxon>Melastomataceae</taxon>
        <taxon>Melastomatoideae</taxon>
        <taxon>Melastomateae</taxon>
        <taxon>Melastoma</taxon>
    </lineage>
</organism>
<keyword evidence="2" id="KW-1185">Reference proteome</keyword>
<proteinExistence type="predicted"/>
<evidence type="ECO:0000313" key="2">
    <source>
        <dbReference type="Proteomes" id="UP001057402"/>
    </source>
</evidence>
<sequence length="76" mass="8789">MAGKTKTKTRFSSLRKVLSTSKQMWPSWKLFSFRIRRSDSRVSVMDGVVFRILSVVEVVVLVSTLCFFYLCCGCHF</sequence>
<comment type="caution">
    <text evidence="1">The sequence shown here is derived from an EMBL/GenBank/DDBJ whole genome shotgun (WGS) entry which is preliminary data.</text>
</comment>
<gene>
    <name evidence="1" type="ORF">MLD38_003146</name>
</gene>
<dbReference type="EMBL" id="CM042881">
    <property type="protein sequence ID" value="KAI4385084.1"/>
    <property type="molecule type" value="Genomic_DNA"/>
</dbReference>
<evidence type="ECO:0000313" key="1">
    <source>
        <dbReference type="EMBL" id="KAI4385084.1"/>
    </source>
</evidence>
<protein>
    <submittedName>
        <fullName evidence="1">Uncharacterized protein</fullName>
    </submittedName>
</protein>